<comment type="caution">
    <text evidence="7">The sequence shown here is derived from an EMBL/GenBank/DDBJ whole genome shotgun (WGS) entry which is preliminary data.</text>
</comment>
<organism evidence="7 8">
    <name type="scientific">Candidatus Megaera venefica</name>
    <dbReference type="NCBI Taxonomy" id="2055910"/>
    <lineage>
        <taxon>Bacteria</taxon>
        <taxon>Pseudomonadati</taxon>
        <taxon>Pseudomonadota</taxon>
        <taxon>Alphaproteobacteria</taxon>
        <taxon>Rickettsiales</taxon>
        <taxon>Rickettsiaceae</taxon>
        <taxon>Candidatus Megaera</taxon>
    </lineage>
</organism>
<feature type="domain" description="Penicillin-binding protein dimerisation" evidence="6">
    <location>
        <begin position="115"/>
        <end position="245"/>
    </location>
</feature>
<reference evidence="7 8" key="1">
    <citation type="submission" date="2023-03" db="EMBL/GenBank/DDBJ databases">
        <title>Host association and intracellularity evolved multiple times independently in the Rickettsiales.</title>
        <authorList>
            <person name="Castelli M."/>
            <person name="Nardi T."/>
            <person name="Gammuto L."/>
            <person name="Bellinzona G."/>
            <person name="Sabaneyeva E."/>
            <person name="Potekhin A."/>
            <person name="Serra V."/>
            <person name="Petroni G."/>
            <person name="Sassera D."/>
        </authorList>
    </citation>
    <scope>NUCLEOTIDE SEQUENCE [LARGE SCALE GENOMIC DNA]</scope>
    <source>
        <strain evidence="7 8">Sr 2-6</strain>
    </source>
</reference>
<feature type="transmembrane region" description="Helical" evidence="4">
    <location>
        <begin position="16"/>
        <end position="36"/>
    </location>
</feature>
<proteinExistence type="predicted"/>
<keyword evidence="2" id="KW-0378">Hydrolase</keyword>
<dbReference type="RefSeq" id="WP_322776577.1">
    <property type="nucleotide sequence ID" value="NZ_JARJFB010000035.1"/>
</dbReference>
<accession>A0ABU5NBV8</accession>
<evidence type="ECO:0000259" key="6">
    <source>
        <dbReference type="Pfam" id="PF03717"/>
    </source>
</evidence>
<dbReference type="Gene3D" id="3.40.710.10">
    <property type="entry name" value="DD-peptidase/beta-lactamase superfamily"/>
    <property type="match status" value="1"/>
</dbReference>
<keyword evidence="4" id="KW-1133">Transmembrane helix</keyword>
<dbReference type="InterPro" id="IPR001460">
    <property type="entry name" value="PCN-bd_Tpept"/>
</dbReference>
<name>A0ABU5NBV8_9RICK</name>
<dbReference type="InterPro" id="IPR005311">
    <property type="entry name" value="PBP_dimer"/>
</dbReference>
<dbReference type="SUPFAM" id="SSF56601">
    <property type="entry name" value="beta-lactamase/transpeptidase-like"/>
    <property type="match status" value="1"/>
</dbReference>
<dbReference type="Proteomes" id="UP001291687">
    <property type="component" value="Unassembled WGS sequence"/>
</dbReference>
<keyword evidence="2" id="KW-0121">Carboxypeptidase</keyword>
<dbReference type="Gene3D" id="3.30.450.330">
    <property type="match status" value="1"/>
</dbReference>
<sequence>MESLGKGVIIAFLKFIIYYLLYLRIALLKTAHVLFVKRRGISSIFRGFKASLAEKISLRSLFSWDLSHSVARARIFFVIGGFSLVFLIISIRLLIVASTDYVNFQKTMGRKSIHRVDITDRNNNLLAVNLPGASLYANPRKIIDPEESIKKLLLVIPDLDAKKILADLKSNKSFVWIKRDVTPLEHEKIYNIGMPGFGFEREQKRIYTYGNLLSHVIGYVSRDMNGLAGIEQFFEKFITGQKEKEDRTGMGDVLQLSIDVRVQNILSEEMEIVMKKFKAKGAAGIIVDPNNGEILALVSKPDFDPHNPGAAKAEQLFNMVTQGVYEMGSGMKALTVAVGLDTGSTSINDAYDLSYLRVQGFQVKDHPRPLKGWHSVPHIFLKSSNVGLAQIILETGKQSILEYLRRLRLLEPLQMEVLERARPLFPNFSRWTDLSLITMSYGYGISVSPAHFIQAMMPIVNGGVIYPLTLVKRDPKEKLVGERVFQESTSLAMRKLMRLVVTDGTGSKAEVKGYYVGGKTGTAEIAHAGGYDKNRRMSSFFGIVPASNPKYIIYIVYNEPVGIKESFGFAGGGWTAAPTVGAVLKRLVALYGMTKVDEDSEEVQELNNIEYKIRDET</sequence>
<evidence type="ECO:0000259" key="5">
    <source>
        <dbReference type="Pfam" id="PF00905"/>
    </source>
</evidence>
<dbReference type="InterPro" id="IPR050515">
    <property type="entry name" value="Beta-lactam/transpept"/>
</dbReference>
<protein>
    <submittedName>
        <fullName evidence="7">Peptidoglycan synthase FtsI</fullName>
    </submittedName>
</protein>
<evidence type="ECO:0000256" key="1">
    <source>
        <dbReference type="ARBA" id="ARBA00004370"/>
    </source>
</evidence>
<keyword evidence="4" id="KW-0812">Transmembrane</keyword>
<evidence type="ECO:0000313" key="7">
    <source>
        <dbReference type="EMBL" id="MEA0970675.1"/>
    </source>
</evidence>
<comment type="subcellular location">
    <subcellularLocation>
        <location evidence="1">Membrane</location>
    </subcellularLocation>
</comment>
<dbReference type="InterPro" id="IPR036138">
    <property type="entry name" value="PBP_dimer_sf"/>
</dbReference>
<evidence type="ECO:0000313" key="8">
    <source>
        <dbReference type="Proteomes" id="UP001291687"/>
    </source>
</evidence>
<feature type="domain" description="Penicillin-binding protein transpeptidase" evidence="5">
    <location>
        <begin position="285"/>
        <end position="561"/>
    </location>
</feature>
<dbReference type="SUPFAM" id="SSF56519">
    <property type="entry name" value="Penicillin binding protein dimerisation domain"/>
    <property type="match status" value="1"/>
</dbReference>
<gene>
    <name evidence="7" type="ORF">Megvenef_00643</name>
</gene>
<dbReference type="Pfam" id="PF00905">
    <property type="entry name" value="Transpeptidase"/>
    <property type="match status" value="1"/>
</dbReference>
<dbReference type="Pfam" id="PF03717">
    <property type="entry name" value="PBP_dimer"/>
    <property type="match status" value="1"/>
</dbReference>
<keyword evidence="2" id="KW-0645">Protease</keyword>
<feature type="transmembrane region" description="Helical" evidence="4">
    <location>
        <begin position="75"/>
        <end position="95"/>
    </location>
</feature>
<dbReference type="PANTHER" id="PTHR30627:SF1">
    <property type="entry name" value="PEPTIDOGLYCAN D,D-TRANSPEPTIDASE FTSI"/>
    <property type="match status" value="1"/>
</dbReference>
<evidence type="ECO:0000256" key="4">
    <source>
        <dbReference type="SAM" id="Phobius"/>
    </source>
</evidence>
<dbReference type="EMBL" id="JARJFB010000035">
    <property type="protein sequence ID" value="MEA0970675.1"/>
    <property type="molecule type" value="Genomic_DNA"/>
</dbReference>
<evidence type="ECO:0000256" key="3">
    <source>
        <dbReference type="ARBA" id="ARBA00023136"/>
    </source>
</evidence>
<evidence type="ECO:0000256" key="2">
    <source>
        <dbReference type="ARBA" id="ARBA00022645"/>
    </source>
</evidence>
<dbReference type="Gene3D" id="3.90.1310.10">
    <property type="entry name" value="Penicillin-binding protein 2a (Domain 2)"/>
    <property type="match status" value="1"/>
</dbReference>
<keyword evidence="8" id="KW-1185">Reference proteome</keyword>
<keyword evidence="3 4" id="KW-0472">Membrane</keyword>
<dbReference type="InterPro" id="IPR012338">
    <property type="entry name" value="Beta-lactam/transpept-like"/>
</dbReference>
<dbReference type="PANTHER" id="PTHR30627">
    <property type="entry name" value="PEPTIDOGLYCAN D,D-TRANSPEPTIDASE"/>
    <property type="match status" value="1"/>
</dbReference>